<dbReference type="GO" id="GO:0046872">
    <property type="term" value="F:metal ion binding"/>
    <property type="evidence" value="ECO:0007669"/>
    <property type="project" value="UniProtKB-KW"/>
</dbReference>
<dbReference type="Pfam" id="PF13359">
    <property type="entry name" value="DDE_Tnp_4"/>
    <property type="match status" value="1"/>
</dbReference>
<protein>
    <submittedName>
        <fullName evidence="4">Mobile element protein</fullName>
    </submittedName>
</protein>
<dbReference type="AlphaFoldDB" id="M2QT93"/>
<accession>M2QT93</accession>
<dbReference type="Proteomes" id="UP000014137">
    <property type="component" value="Unassembled WGS sequence"/>
</dbReference>
<organism evidence="4 5">
    <name type="scientific">Amycolatopsis azurea DSM 43854</name>
    <dbReference type="NCBI Taxonomy" id="1238180"/>
    <lineage>
        <taxon>Bacteria</taxon>
        <taxon>Bacillati</taxon>
        <taxon>Actinomycetota</taxon>
        <taxon>Actinomycetes</taxon>
        <taxon>Pseudonocardiales</taxon>
        <taxon>Pseudonocardiaceae</taxon>
        <taxon>Amycolatopsis</taxon>
    </lineage>
</organism>
<dbReference type="InterPro" id="IPR027806">
    <property type="entry name" value="HARBI1_dom"/>
</dbReference>
<evidence type="ECO:0000259" key="3">
    <source>
        <dbReference type="Pfam" id="PF13359"/>
    </source>
</evidence>
<comment type="cofactor">
    <cofactor evidence="1">
        <name>a divalent metal cation</name>
        <dbReference type="ChEBI" id="CHEBI:60240"/>
    </cofactor>
</comment>
<evidence type="ECO:0000313" key="5">
    <source>
        <dbReference type="Proteomes" id="UP000014137"/>
    </source>
</evidence>
<evidence type="ECO:0000256" key="2">
    <source>
        <dbReference type="ARBA" id="ARBA00022723"/>
    </source>
</evidence>
<sequence length="78" mass="9019">MNVDRDVVPRGQIARRTVKGSAGGRLPAFDPELYKLRNVVERCFNRLKQFRGLATRFAKRAVYHRAEIILACIILHLR</sequence>
<dbReference type="RefSeq" id="WP_005151515.1">
    <property type="nucleotide sequence ID" value="NZ_ANMG01000005.1"/>
</dbReference>
<proteinExistence type="predicted"/>
<dbReference type="PATRIC" id="fig|1238180.3.peg.958"/>
<keyword evidence="2" id="KW-0479">Metal-binding</keyword>
<evidence type="ECO:0000256" key="1">
    <source>
        <dbReference type="ARBA" id="ARBA00001968"/>
    </source>
</evidence>
<comment type="caution">
    <text evidence="4">The sequence shown here is derived from an EMBL/GenBank/DDBJ whole genome shotgun (WGS) entry which is preliminary data.</text>
</comment>
<feature type="domain" description="DDE Tnp4" evidence="3">
    <location>
        <begin position="29"/>
        <end position="76"/>
    </location>
</feature>
<dbReference type="EMBL" id="ANMG01000005">
    <property type="protein sequence ID" value="EMD29232.1"/>
    <property type="molecule type" value="Genomic_DNA"/>
</dbReference>
<gene>
    <name evidence="4" type="ORF">C791_4972</name>
</gene>
<reference evidence="4 5" key="1">
    <citation type="submission" date="2012-10" db="EMBL/GenBank/DDBJ databases">
        <title>Genome assembly of Amycolatopsis azurea DSM 43854.</title>
        <authorList>
            <person name="Khatri I."/>
            <person name="Kaur I."/>
            <person name="Subramanian S."/>
            <person name="Mayilraj S."/>
        </authorList>
    </citation>
    <scope>NUCLEOTIDE SEQUENCE [LARGE SCALE GENOMIC DNA]</scope>
    <source>
        <strain evidence="4 5">DSM 43854</strain>
    </source>
</reference>
<name>M2QT93_9PSEU</name>
<evidence type="ECO:0000313" key="4">
    <source>
        <dbReference type="EMBL" id="EMD29232.1"/>
    </source>
</evidence>